<reference evidence="3 4" key="1">
    <citation type="submission" date="2016-07" db="EMBL/GenBank/DDBJ databases">
        <title>Pervasive Adenine N6-methylation of Active Genes in Fungi.</title>
        <authorList>
            <consortium name="DOE Joint Genome Institute"/>
            <person name="Mondo S.J."/>
            <person name="Dannebaum R.O."/>
            <person name="Kuo R.C."/>
            <person name="Labutti K."/>
            <person name="Haridas S."/>
            <person name="Kuo A."/>
            <person name="Salamov A."/>
            <person name="Ahrendt S.R."/>
            <person name="Lipzen A."/>
            <person name="Sullivan W."/>
            <person name="Andreopoulos W.B."/>
            <person name="Clum A."/>
            <person name="Lindquist E."/>
            <person name="Daum C."/>
            <person name="Ramamoorthy G.K."/>
            <person name="Gryganskyi A."/>
            <person name="Culley D."/>
            <person name="Magnuson J.K."/>
            <person name="James T.Y."/>
            <person name="O'Malley M.A."/>
            <person name="Stajich J.E."/>
            <person name="Spatafora J.W."/>
            <person name="Visel A."/>
            <person name="Grigoriev I.V."/>
        </authorList>
    </citation>
    <scope>NUCLEOTIDE SEQUENCE [LARGE SCALE GENOMIC DNA]</scope>
    <source>
        <strain evidence="3 4">CBS 115471</strain>
    </source>
</reference>
<dbReference type="EMBL" id="MCFA01000088">
    <property type="protein sequence ID" value="ORY09299.1"/>
    <property type="molecule type" value="Genomic_DNA"/>
</dbReference>
<dbReference type="PANTHER" id="PTHR38791:SF5">
    <property type="entry name" value="TRANSCRIPTION FACTOR DBAG-RELATED"/>
    <property type="match status" value="1"/>
</dbReference>
<dbReference type="PROSITE" id="PS00463">
    <property type="entry name" value="ZN2_CY6_FUNGAL_1"/>
    <property type="match status" value="1"/>
</dbReference>
<dbReference type="CDD" id="cd00067">
    <property type="entry name" value="GAL4"/>
    <property type="match status" value="1"/>
</dbReference>
<dbReference type="OrthoDB" id="5429770at2759"/>
<dbReference type="InterPro" id="IPR001138">
    <property type="entry name" value="Zn2Cys6_DnaBD"/>
</dbReference>
<dbReference type="Proteomes" id="UP000193144">
    <property type="component" value="Unassembled WGS sequence"/>
</dbReference>
<keyword evidence="4" id="KW-1185">Reference proteome</keyword>
<comment type="caution">
    <text evidence="3">The sequence shown here is derived from an EMBL/GenBank/DDBJ whole genome shotgun (WGS) entry which is preliminary data.</text>
</comment>
<feature type="domain" description="Zn(2)-C6 fungal-type" evidence="2">
    <location>
        <begin position="10"/>
        <end position="38"/>
    </location>
</feature>
<keyword evidence="1" id="KW-0539">Nucleus</keyword>
<sequence length="569" mass="63578">MPNVGKPSKGCKVCRDRRLKCDGKRPSCGQCMRINKECYGYRDPLNLMFKNENAVVVRRANRRYQEIAKGKATVRHWNSSEALDSDATTPGSSCASSVASFQHNTGSSSSSMYGENITWELMPRLEDQAIAFFLARYVQTPGLVPRGQFEYLPQIIGQEGTEKILQTSVTAAGLACLGNATKCEFVSKRARQEYVAALAMTNKALSKPETAREDSTLISVLLLGLYENFTFRTKDSQHAWTRHINGATALLNLRGPEQLSDNLRRKVFSQVFGAILLTCLQNRSEVPQSIMDLWESGLSVHDYSYNTTGRSWTVTMIRFINNVINLSKDSTSLPSSMVATVLTLDHDLDALNSQIPSIWKPETMDLEDSTAYVFGTFYHVYSDPWIIQMWNNLRAVRMNLHTILREQLLKSLAQDSPSSDRRAREAQIAASEEAMRTTALTICASVPQLTGQIPFPNSPDASSVHPDLRCSDLYEPDDPRFQLHPPGTFITASQSTGLSFLSWPLYFAGKLEIASPSLRSWVIDRLFYIGLQIGSMQAVVFAEELKAMKRQGSGFEFRKDKQPGDGVDI</sequence>
<dbReference type="SUPFAM" id="SSF57701">
    <property type="entry name" value="Zn2/Cys6 DNA-binding domain"/>
    <property type="match status" value="1"/>
</dbReference>
<evidence type="ECO:0000313" key="4">
    <source>
        <dbReference type="Proteomes" id="UP000193144"/>
    </source>
</evidence>
<dbReference type="STRING" id="1231657.A0A1Y1ZGG8"/>
<dbReference type="InterPro" id="IPR053175">
    <property type="entry name" value="DHMBA_Reg_Transcription_Factor"/>
</dbReference>
<protein>
    <recommendedName>
        <fullName evidence="2">Zn(2)-C6 fungal-type domain-containing protein</fullName>
    </recommendedName>
</protein>
<evidence type="ECO:0000313" key="3">
    <source>
        <dbReference type="EMBL" id="ORY09299.1"/>
    </source>
</evidence>
<dbReference type="InterPro" id="IPR036864">
    <property type="entry name" value="Zn2-C6_fun-type_DNA-bd_sf"/>
</dbReference>
<dbReference type="Gene3D" id="4.10.240.10">
    <property type="entry name" value="Zn(2)-C6 fungal-type DNA-binding domain"/>
    <property type="match status" value="1"/>
</dbReference>
<organism evidence="3 4">
    <name type="scientific">Clohesyomyces aquaticus</name>
    <dbReference type="NCBI Taxonomy" id="1231657"/>
    <lineage>
        <taxon>Eukaryota</taxon>
        <taxon>Fungi</taxon>
        <taxon>Dikarya</taxon>
        <taxon>Ascomycota</taxon>
        <taxon>Pezizomycotina</taxon>
        <taxon>Dothideomycetes</taxon>
        <taxon>Pleosporomycetidae</taxon>
        <taxon>Pleosporales</taxon>
        <taxon>Lindgomycetaceae</taxon>
        <taxon>Clohesyomyces</taxon>
    </lineage>
</organism>
<accession>A0A1Y1ZGG8</accession>
<dbReference type="Pfam" id="PF11951">
    <property type="entry name" value="Fungal_trans_2"/>
    <property type="match status" value="1"/>
</dbReference>
<proteinExistence type="predicted"/>
<gene>
    <name evidence="3" type="ORF">BCR34DRAFT_589405</name>
</gene>
<dbReference type="GO" id="GO:0000981">
    <property type="term" value="F:DNA-binding transcription factor activity, RNA polymerase II-specific"/>
    <property type="evidence" value="ECO:0007669"/>
    <property type="project" value="InterPro"/>
</dbReference>
<dbReference type="SMART" id="SM00066">
    <property type="entry name" value="GAL4"/>
    <property type="match status" value="1"/>
</dbReference>
<dbReference type="Pfam" id="PF00172">
    <property type="entry name" value="Zn_clus"/>
    <property type="match status" value="1"/>
</dbReference>
<evidence type="ECO:0000259" key="2">
    <source>
        <dbReference type="PROSITE" id="PS50048"/>
    </source>
</evidence>
<dbReference type="PROSITE" id="PS50048">
    <property type="entry name" value="ZN2_CY6_FUNGAL_2"/>
    <property type="match status" value="1"/>
</dbReference>
<dbReference type="GO" id="GO:0008270">
    <property type="term" value="F:zinc ion binding"/>
    <property type="evidence" value="ECO:0007669"/>
    <property type="project" value="InterPro"/>
</dbReference>
<dbReference type="PANTHER" id="PTHR38791">
    <property type="entry name" value="ZN(II)2CYS6 TRANSCRIPTION FACTOR (EUROFUNG)-RELATED-RELATED"/>
    <property type="match status" value="1"/>
</dbReference>
<dbReference type="InterPro" id="IPR021858">
    <property type="entry name" value="Fun_TF"/>
</dbReference>
<evidence type="ECO:0000256" key="1">
    <source>
        <dbReference type="ARBA" id="ARBA00023242"/>
    </source>
</evidence>
<dbReference type="AlphaFoldDB" id="A0A1Y1ZGG8"/>
<name>A0A1Y1ZGG8_9PLEO</name>